<name>A0AAC9IFW0_9BACI</name>
<feature type="transmembrane region" description="Helical" evidence="1">
    <location>
        <begin position="7"/>
        <end position="26"/>
    </location>
</feature>
<organism evidence="2 3">
    <name type="scientific">Bacillus xiamenensis</name>
    <dbReference type="NCBI Taxonomy" id="1178537"/>
    <lineage>
        <taxon>Bacteria</taxon>
        <taxon>Bacillati</taxon>
        <taxon>Bacillota</taxon>
        <taxon>Bacilli</taxon>
        <taxon>Bacillales</taxon>
        <taxon>Bacillaceae</taxon>
        <taxon>Bacillus</taxon>
    </lineage>
</organism>
<keyword evidence="1" id="KW-0472">Membrane</keyword>
<evidence type="ECO:0000313" key="2">
    <source>
        <dbReference type="EMBL" id="AOZ88441.1"/>
    </source>
</evidence>
<dbReference type="EMBL" id="CP017786">
    <property type="protein sequence ID" value="AOZ88441.1"/>
    <property type="molecule type" value="Genomic_DNA"/>
</dbReference>
<reference evidence="2 3" key="1">
    <citation type="submission" date="2016-10" db="EMBL/GenBank/DDBJ databases">
        <title>Whole genome sequence of hyper active fibrinolysis bacterium Bacillus pumilus strain VV3 isolated from fermented rice.</title>
        <authorList>
            <person name="Mariadas V.A."/>
            <person name="Vijayaraghavan P."/>
            <person name="Dhandapani V."/>
        </authorList>
    </citation>
    <scope>NUCLEOTIDE SEQUENCE [LARGE SCALE GENOMIC DNA]</scope>
    <source>
        <strain evidence="2 3">VV3</strain>
    </source>
</reference>
<protein>
    <submittedName>
        <fullName evidence="2">Uncharacterized protein</fullName>
    </submittedName>
</protein>
<sequence>MNRALSNYLTLVITLTLCYTVYLFIFKQPFTITPIILFVVGAAIAECIRFFVLKSNEKKEDTLKK</sequence>
<keyword evidence="1" id="KW-0812">Transmembrane</keyword>
<dbReference type="KEGG" id="bxi:BK049_06830"/>
<evidence type="ECO:0000256" key="1">
    <source>
        <dbReference type="SAM" id="Phobius"/>
    </source>
</evidence>
<dbReference type="AlphaFoldDB" id="A0AAC9IFW0"/>
<evidence type="ECO:0000313" key="3">
    <source>
        <dbReference type="Proteomes" id="UP000177709"/>
    </source>
</evidence>
<gene>
    <name evidence="2" type="ORF">BK049_06830</name>
</gene>
<keyword evidence="1" id="KW-1133">Transmembrane helix</keyword>
<accession>A0AAC9IFW0</accession>
<dbReference type="Proteomes" id="UP000177709">
    <property type="component" value="Chromosome"/>
</dbReference>
<proteinExistence type="predicted"/>
<feature type="transmembrane region" description="Helical" evidence="1">
    <location>
        <begin position="32"/>
        <end position="52"/>
    </location>
</feature>